<protein>
    <recommendedName>
        <fullName evidence="3">DUF116 domain-containing protein</fullName>
    </recommendedName>
</protein>
<gene>
    <name evidence="2" type="ORF">SCFA_3240002</name>
</gene>
<accession>A0A485M2T4</accession>
<reference evidence="2" key="1">
    <citation type="submission" date="2019-03" db="EMBL/GenBank/DDBJ databases">
        <authorList>
            <person name="Hao L."/>
        </authorList>
    </citation>
    <scope>NUCLEOTIDE SEQUENCE</scope>
</reference>
<dbReference type="Pfam" id="PF01976">
    <property type="entry name" value="DUF116"/>
    <property type="match status" value="1"/>
</dbReference>
<feature type="transmembrane region" description="Helical" evidence="1">
    <location>
        <begin position="47"/>
        <end position="77"/>
    </location>
</feature>
<sequence length="257" mass="28453">MLNVEILPVRKRLFIGLLGFSLVGVGLLLSGIWYLATSDTRTLIDQILLLALAGLLVGALVVACFGTGGIILTLLYAKDITVLHGPMRVALNLFFPIALALGGVFHIDQNRIKSSFIEVNNQLVRSKEFNLLPTQILVLAPHCLQWSECPHKITVDIDNCRRCGRCSVNKLLALRDQYGIHVNMATGGTLARKFVREYRPRAIVAIACERDLTSGIQDSNPIPVLGVTNERPFGPCFNTEIRIEKVEEAVLFFMQRS</sequence>
<keyword evidence="1" id="KW-0472">Membrane</keyword>
<dbReference type="PIRSF" id="PIRSF006594">
    <property type="entry name" value="UCP006594"/>
    <property type="match status" value="1"/>
</dbReference>
<evidence type="ECO:0000256" key="1">
    <source>
        <dbReference type="SAM" id="Phobius"/>
    </source>
</evidence>
<dbReference type="EMBL" id="CAADRN010000251">
    <property type="protein sequence ID" value="VFU15927.1"/>
    <property type="molecule type" value="Genomic_DNA"/>
</dbReference>
<evidence type="ECO:0008006" key="3">
    <source>
        <dbReference type="Google" id="ProtNLM"/>
    </source>
</evidence>
<organism evidence="2">
    <name type="scientific">anaerobic digester metagenome</name>
    <dbReference type="NCBI Taxonomy" id="1263854"/>
    <lineage>
        <taxon>unclassified sequences</taxon>
        <taxon>metagenomes</taxon>
        <taxon>ecological metagenomes</taxon>
    </lineage>
</organism>
<proteinExistence type="predicted"/>
<keyword evidence="1" id="KW-0812">Transmembrane</keyword>
<dbReference type="PANTHER" id="PTHR43801">
    <property type="entry name" value="NUCLEOTIDE-BINDING PROTEIN-RELATED"/>
    <property type="match status" value="1"/>
</dbReference>
<keyword evidence="1" id="KW-1133">Transmembrane helix</keyword>
<evidence type="ECO:0000313" key="2">
    <source>
        <dbReference type="EMBL" id="VFU15927.1"/>
    </source>
</evidence>
<dbReference type="PANTHER" id="PTHR43801:SF1">
    <property type="entry name" value="POLYPRENYL SYNTHETASE"/>
    <property type="match status" value="1"/>
</dbReference>
<feature type="transmembrane region" description="Helical" evidence="1">
    <location>
        <begin position="89"/>
        <end position="107"/>
    </location>
</feature>
<name>A0A485M2T4_9ZZZZ</name>
<dbReference type="AlphaFoldDB" id="A0A485M2T4"/>
<dbReference type="InterPro" id="IPR002829">
    <property type="entry name" value="DUF116"/>
</dbReference>
<feature type="transmembrane region" description="Helical" evidence="1">
    <location>
        <begin position="12"/>
        <end position="35"/>
    </location>
</feature>